<dbReference type="Proteomes" id="UP000283077">
    <property type="component" value="Unassembled WGS sequence"/>
</dbReference>
<organism evidence="2 3">
    <name type="scientific">Rheinheimera riviphila</name>
    <dbReference type="NCBI Taxonomy" id="1834037"/>
    <lineage>
        <taxon>Bacteria</taxon>
        <taxon>Pseudomonadati</taxon>
        <taxon>Pseudomonadota</taxon>
        <taxon>Gammaproteobacteria</taxon>
        <taxon>Chromatiales</taxon>
        <taxon>Chromatiaceae</taxon>
        <taxon>Rheinheimera</taxon>
    </lineage>
</organism>
<protein>
    <submittedName>
        <fullName evidence="2">Uncharacterized protein</fullName>
    </submittedName>
</protein>
<proteinExistence type="predicted"/>
<keyword evidence="1" id="KW-0472">Membrane</keyword>
<accession>A0A437QFV7</accession>
<keyword evidence="1" id="KW-0812">Transmembrane</keyword>
<dbReference type="OrthoDB" id="9877754at2"/>
<evidence type="ECO:0000313" key="2">
    <source>
        <dbReference type="EMBL" id="RVU33417.1"/>
    </source>
</evidence>
<feature type="transmembrane region" description="Helical" evidence="1">
    <location>
        <begin position="12"/>
        <end position="34"/>
    </location>
</feature>
<keyword evidence="1" id="KW-1133">Transmembrane helix</keyword>
<name>A0A437QFV7_9GAMM</name>
<evidence type="ECO:0000313" key="3">
    <source>
        <dbReference type="Proteomes" id="UP000283077"/>
    </source>
</evidence>
<dbReference type="EMBL" id="SACS01000022">
    <property type="protein sequence ID" value="RVU33417.1"/>
    <property type="molecule type" value="Genomic_DNA"/>
</dbReference>
<evidence type="ECO:0000256" key="1">
    <source>
        <dbReference type="SAM" id="Phobius"/>
    </source>
</evidence>
<gene>
    <name evidence="2" type="ORF">EOE67_16990</name>
</gene>
<sequence length="74" mass="8121">MTSTVIKRKVPTLVWLPVGYLLLAAIHALLLQLLPVPAVMPAELAVTLQQQPVTLADIEQSVERLVQLKKLADL</sequence>
<dbReference type="AlphaFoldDB" id="A0A437QFV7"/>
<comment type="caution">
    <text evidence="2">The sequence shown here is derived from an EMBL/GenBank/DDBJ whole genome shotgun (WGS) entry which is preliminary data.</text>
</comment>
<dbReference type="RefSeq" id="WP_127700525.1">
    <property type="nucleotide sequence ID" value="NZ_SACS01000022.1"/>
</dbReference>
<reference evidence="2 3" key="1">
    <citation type="submission" date="2019-01" db="EMBL/GenBank/DDBJ databases">
        <authorList>
            <person name="Chen W.-M."/>
        </authorList>
    </citation>
    <scope>NUCLEOTIDE SEQUENCE [LARGE SCALE GENOMIC DNA]</scope>
    <source>
        <strain evidence="2 3">KYPC3</strain>
    </source>
</reference>
<keyword evidence="3" id="KW-1185">Reference proteome</keyword>